<dbReference type="GO" id="GO:0046872">
    <property type="term" value="F:metal ion binding"/>
    <property type="evidence" value="ECO:0007669"/>
    <property type="project" value="UniProtKB-KW"/>
</dbReference>
<reference evidence="13" key="1">
    <citation type="submission" date="2015-08" db="EMBL/GenBank/DDBJ databases">
        <authorList>
            <person name="Babu N.S."/>
            <person name="Beckwith C.J."/>
            <person name="Beseler K.G."/>
            <person name="Brison A."/>
            <person name="Carone J.V."/>
            <person name="Caskin T.P."/>
            <person name="Diamond M."/>
            <person name="Durham M.E."/>
            <person name="Foxe J.M."/>
            <person name="Go M."/>
            <person name="Henderson B.A."/>
            <person name="Jones I.B."/>
            <person name="McGettigan J.A."/>
            <person name="Micheletti S.J."/>
            <person name="Nasrallah M.E."/>
            <person name="Ortiz D."/>
            <person name="Piller C.R."/>
            <person name="Privatt S.R."/>
            <person name="Schneider S.L."/>
            <person name="Sharp S."/>
            <person name="Smith T.C."/>
            <person name="Stanton J.D."/>
            <person name="Ullery H.E."/>
            <person name="Wilson R.J."/>
            <person name="Serrano M.G."/>
            <person name="Buck G."/>
            <person name="Lee V."/>
            <person name="Wang Y."/>
            <person name="Carvalho R."/>
            <person name="Voegtly L."/>
            <person name="Shi R."/>
            <person name="Duckworth R."/>
            <person name="Johnson A."/>
            <person name="Loviza R."/>
            <person name="Walstead R."/>
            <person name="Shah Z."/>
            <person name="Kiflezghi M."/>
            <person name="Wade K."/>
            <person name="Ball S.L."/>
            <person name="Bradley K.W."/>
            <person name="Asai D.J."/>
            <person name="Bowman C.A."/>
            <person name="Russell D.A."/>
            <person name="Pope W.H."/>
            <person name="Jacobs-Sera D."/>
            <person name="Hendrix R.W."/>
            <person name="Hatfull G.F."/>
        </authorList>
    </citation>
    <scope>NUCLEOTIDE SEQUENCE</scope>
</reference>
<dbReference type="InterPro" id="IPR015803">
    <property type="entry name" value="Cys-tRNA-ligase"/>
</dbReference>
<proteinExistence type="inferred from homology"/>
<keyword evidence="6" id="KW-0547">Nucleotide-binding</keyword>
<evidence type="ECO:0000256" key="4">
    <source>
        <dbReference type="ARBA" id="ARBA00022598"/>
    </source>
</evidence>
<dbReference type="PRINTS" id="PR00983">
    <property type="entry name" value="TRNASYNTHCYS"/>
</dbReference>
<dbReference type="InterPro" id="IPR014729">
    <property type="entry name" value="Rossmann-like_a/b/a_fold"/>
</dbReference>
<comment type="cofactor">
    <cofactor evidence="1">
        <name>Zn(2+)</name>
        <dbReference type="ChEBI" id="CHEBI:29105"/>
    </cofactor>
</comment>
<dbReference type="AlphaFoldDB" id="A0A1D2A6N5"/>
<dbReference type="InterPro" id="IPR009080">
    <property type="entry name" value="tRNAsynth_Ia_anticodon-bd"/>
</dbReference>
<evidence type="ECO:0000256" key="6">
    <source>
        <dbReference type="ARBA" id="ARBA00022741"/>
    </source>
</evidence>
<dbReference type="NCBIfam" id="TIGR00435">
    <property type="entry name" value="cysS"/>
    <property type="match status" value="1"/>
</dbReference>
<name>A0A1D2A6N5_AUXPR</name>
<evidence type="ECO:0000256" key="11">
    <source>
        <dbReference type="ARBA" id="ARBA00031499"/>
    </source>
</evidence>
<keyword evidence="8" id="KW-0067">ATP-binding</keyword>
<dbReference type="FunFam" id="3.40.50.620:FF:000009">
    <property type="entry name" value="Cysteine--tRNA ligase"/>
    <property type="match status" value="1"/>
</dbReference>
<dbReference type="Gene3D" id="1.20.120.1910">
    <property type="entry name" value="Cysteine-tRNA ligase, C-terminal anti-codon recognition domain"/>
    <property type="match status" value="1"/>
</dbReference>
<dbReference type="PANTHER" id="PTHR10890:SF25">
    <property type="entry name" value="CYSTEINE--TRNA LIGASE, CHLOROPLASTIC_MITOCHONDRIAL"/>
    <property type="match status" value="1"/>
</dbReference>
<dbReference type="InterPro" id="IPR015273">
    <property type="entry name" value="Cys-tRNA-synt_Ia_DALR"/>
</dbReference>
<evidence type="ECO:0000313" key="13">
    <source>
        <dbReference type="EMBL" id="JAT74879.1"/>
    </source>
</evidence>
<evidence type="ECO:0000256" key="2">
    <source>
        <dbReference type="ARBA" id="ARBA00005594"/>
    </source>
</evidence>
<dbReference type="SMART" id="SM00840">
    <property type="entry name" value="DALR_2"/>
    <property type="match status" value="1"/>
</dbReference>
<evidence type="ECO:0000256" key="1">
    <source>
        <dbReference type="ARBA" id="ARBA00001947"/>
    </source>
</evidence>
<evidence type="ECO:0000259" key="12">
    <source>
        <dbReference type="SMART" id="SM00840"/>
    </source>
</evidence>
<comment type="similarity">
    <text evidence="2">Belongs to the class-I aminoacyl-tRNA synthetase family.</text>
</comment>
<dbReference type="SUPFAM" id="SSF52374">
    <property type="entry name" value="Nucleotidylyl transferase"/>
    <property type="match status" value="1"/>
</dbReference>
<dbReference type="EC" id="6.1.1.16" evidence="3"/>
<dbReference type="Pfam" id="PF01406">
    <property type="entry name" value="tRNA-synt_1e"/>
    <property type="match status" value="1"/>
</dbReference>
<evidence type="ECO:0000256" key="9">
    <source>
        <dbReference type="ARBA" id="ARBA00022917"/>
    </source>
</evidence>
<protein>
    <recommendedName>
        <fullName evidence="3">cysteine--tRNA ligase</fullName>
        <ecNumber evidence="3">6.1.1.16</ecNumber>
    </recommendedName>
    <alternativeName>
        <fullName evidence="11">Cysteinyl-tRNA synthetase</fullName>
    </alternativeName>
</protein>
<dbReference type="Gene3D" id="3.40.50.620">
    <property type="entry name" value="HUPs"/>
    <property type="match status" value="1"/>
</dbReference>
<keyword evidence="7" id="KW-0862">Zinc</keyword>
<dbReference type="GO" id="GO:0005737">
    <property type="term" value="C:cytoplasm"/>
    <property type="evidence" value="ECO:0007669"/>
    <property type="project" value="InterPro"/>
</dbReference>
<dbReference type="GO" id="GO:0005524">
    <property type="term" value="F:ATP binding"/>
    <property type="evidence" value="ECO:0007669"/>
    <property type="project" value="UniProtKB-KW"/>
</dbReference>
<dbReference type="InterPro" id="IPR032678">
    <property type="entry name" value="tRNA-synt_1_cat_dom"/>
</dbReference>
<evidence type="ECO:0000256" key="5">
    <source>
        <dbReference type="ARBA" id="ARBA00022723"/>
    </source>
</evidence>
<keyword evidence="10" id="KW-0030">Aminoacyl-tRNA synthetase</keyword>
<dbReference type="EMBL" id="GDKF01003743">
    <property type="protein sequence ID" value="JAT74879.1"/>
    <property type="molecule type" value="Transcribed_RNA"/>
</dbReference>
<keyword evidence="9" id="KW-0648">Protein biosynthesis</keyword>
<organism evidence="13">
    <name type="scientific">Auxenochlorella protothecoides</name>
    <name type="common">Green microalga</name>
    <name type="synonym">Chlorella protothecoides</name>
    <dbReference type="NCBI Taxonomy" id="3075"/>
    <lineage>
        <taxon>Eukaryota</taxon>
        <taxon>Viridiplantae</taxon>
        <taxon>Chlorophyta</taxon>
        <taxon>core chlorophytes</taxon>
        <taxon>Trebouxiophyceae</taxon>
        <taxon>Chlorellales</taxon>
        <taxon>Chlorellaceae</taxon>
        <taxon>Auxenochlorella</taxon>
    </lineage>
</organism>
<accession>A0A1D2A6N5</accession>
<dbReference type="GO" id="GO:0004817">
    <property type="term" value="F:cysteine-tRNA ligase activity"/>
    <property type="evidence" value="ECO:0007669"/>
    <property type="project" value="UniProtKB-EC"/>
</dbReference>
<dbReference type="HAMAP" id="MF_00041">
    <property type="entry name" value="Cys_tRNA_synth"/>
    <property type="match status" value="1"/>
</dbReference>
<evidence type="ECO:0000256" key="8">
    <source>
        <dbReference type="ARBA" id="ARBA00022840"/>
    </source>
</evidence>
<keyword evidence="4" id="KW-0436">Ligase</keyword>
<gene>
    <name evidence="13" type="ORF">g.36756</name>
</gene>
<evidence type="ECO:0000256" key="10">
    <source>
        <dbReference type="ARBA" id="ARBA00023146"/>
    </source>
</evidence>
<dbReference type="GO" id="GO:0006423">
    <property type="term" value="P:cysteinyl-tRNA aminoacylation"/>
    <property type="evidence" value="ECO:0007669"/>
    <property type="project" value="InterPro"/>
</dbReference>
<keyword evidence="5" id="KW-0479">Metal-binding</keyword>
<dbReference type="InterPro" id="IPR024909">
    <property type="entry name" value="Cys-tRNA/MSH_ligase"/>
</dbReference>
<evidence type="ECO:0000256" key="3">
    <source>
        <dbReference type="ARBA" id="ARBA00012832"/>
    </source>
</evidence>
<dbReference type="Pfam" id="PF09190">
    <property type="entry name" value="DALR_2"/>
    <property type="match status" value="1"/>
</dbReference>
<dbReference type="CDD" id="cd00672">
    <property type="entry name" value="CysRS_core"/>
    <property type="match status" value="1"/>
</dbReference>
<dbReference type="PANTHER" id="PTHR10890">
    <property type="entry name" value="CYSTEINYL-TRNA SYNTHETASE"/>
    <property type="match status" value="1"/>
</dbReference>
<sequence length="605" mass="65835">MYIRMLTRLCIPSLVRSLSAITHAPMLPVHAPTRMMSVLLGGSPHQRWATGPAGQRRACSRMGSQGLASYRRNNSPDGSDITGPDLYLYDTATRQKRLFTVRDPERLQPGVDMYVCGVTVYDFSHIGHARVYVAFDILYRFLLDKGYPVRYVRNFTDIDDKIIKRAREAGEHWQSLTQRFIHEFHTDMEALNCLHPVLEPRVTDNIPAIISMIQSILRNEHAYCVDGDVYFEVATLPQYGALSGRKQEDNRAGERVDVDGRKRGPADFVLWKAAKPGEPAWDSPWGQGRPGWHIECSAMIASHFGEEGIDIHGGGRDLIFPHHENERAQTMAATRHSGGCGCETGSSGDGRELARYWMHNGFVNVDSEKMSKSLGNFFTIRDILGATPAAALRWFLLSTHYRAPLNFTPTALDQATDRVYYVFQTLADAEAAARAHDPEVDMDDGRPPPGEPCALLSAVRAALADDLNTPAALAALGPPLRELNELAGKRGKGAAGRQAALLALRASLVHALRLLGLLGPAGDASAPDAVLAGVRALALKRAGLTEADVAAAVERRAALRVARDFAAADGVRTELAARGVALMDGAPGGGTQWRPLPLHAPGPSS</sequence>
<dbReference type="SUPFAM" id="SSF47323">
    <property type="entry name" value="Anticodon-binding domain of a subclass of class I aminoacyl-tRNA synthetases"/>
    <property type="match status" value="1"/>
</dbReference>
<feature type="domain" description="Cysteinyl-tRNA synthetase class Ia DALR" evidence="12">
    <location>
        <begin position="458"/>
        <end position="526"/>
    </location>
</feature>
<evidence type="ECO:0000256" key="7">
    <source>
        <dbReference type="ARBA" id="ARBA00022833"/>
    </source>
</evidence>